<keyword evidence="1" id="KW-1133">Transmembrane helix</keyword>
<comment type="caution">
    <text evidence="2">The sequence shown here is derived from an EMBL/GenBank/DDBJ whole genome shotgun (WGS) entry which is preliminary data.</text>
</comment>
<dbReference type="AlphaFoldDB" id="A0A0G0P8N7"/>
<name>A0A0G0P8N7_9BACT</name>
<keyword evidence="1" id="KW-0472">Membrane</keyword>
<protein>
    <submittedName>
        <fullName evidence="2">Uncharacterized protein</fullName>
    </submittedName>
</protein>
<feature type="transmembrane region" description="Helical" evidence="1">
    <location>
        <begin position="15"/>
        <end position="31"/>
    </location>
</feature>
<reference evidence="2 3" key="1">
    <citation type="journal article" date="2015" name="Nature">
        <title>rRNA introns, odd ribosomes, and small enigmatic genomes across a large radiation of phyla.</title>
        <authorList>
            <person name="Brown C.T."/>
            <person name="Hug L.A."/>
            <person name="Thomas B.C."/>
            <person name="Sharon I."/>
            <person name="Castelle C.J."/>
            <person name="Singh A."/>
            <person name="Wilkins M.J."/>
            <person name="Williams K.H."/>
            <person name="Banfield J.F."/>
        </authorList>
    </citation>
    <scope>NUCLEOTIDE SEQUENCE [LARGE SCALE GENOMIC DNA]</scope>
</reference>
<dbReference type="STRING" id="1618570.UT08_C0005G0117"/>
<evidence type="ECO:0000313" key="2">
    <source>
        <dbReference type="EMBL" id="KKQ85666.1"/>
    </source>
</evidence>
<sequence>MKFIFKLITSPNGRWARIGLGAVMILFGVGLEK</sequence>
<organism evidence="2 3">
    <name type="scientific">Candidatus Woesebacteria bacterium GW2011_GWB1_38_8</name>
    <dbReference type="NCBI Taxonomy" id="1618570"/>
    <lineage>
        <taxon>Bacteria</taxon>
        <taxon>Candidatus Woeseibacteriota</taxon>
    </lineage>
</organism>
<dbReference type="Proteomes" id="UP000034081">
    <property type="component" value="Unassembled WGS sequence"/>
</dbReference>
<gene>
    <name evidence="2" type="ORF">UT08_C0005G0117</name>
</gene>
<proteinExistence type="predicted"/>
<evidence type="ECO:0000256" key="1">
    <source>
        <dbReference type="SAM" id="Phobius"/>
    </source>
</evidence>
<keyword evidence="1" id="KW-0812">Transmembrane</keyword>
<accession>A0A0G0P8N7</accession>
<dbReference type="EMBL" id="LBVL01000005">
    <property type="protein sequence ID" value="KKQ85666.1"/>
    <property type="molecule type" value="Genomic_DNA"/>
</dbReference>
<evidence type="ECO:0000313" key="3">
    <source>
        <dbReference type="Proteomes" id="UP000034081"/>
    </source>
</evidence>